<reference evidence="2 3" key="1">
    <citation type="submission" date="2022-11" db="EMBL/GenBank/DDBJ databases">
        <title>Host association and intracellularity evolved multiple times independently in the Rickettsiales.</title>
        <authorList>
            <person name="Castelli M."/>
            <person name="Nardi T."/>
            <person name="Gammuto L."/>
            <person name="Bellinzona G."/>
            <person name="Sabaneyeva E."/>
            <person name="Potekhin A."/>
            <person name="Serra V."/>
            <person name="Petroni G."/>
            <person name="Sassera D."/>
        </authorList>
    </citation>
    <scope>NUCLEOTIDE SEQUENCE [LARGE SCALE GENOMIC DNA]</scope>
    <source>
        <strain evidence="2 3">NDG2</strain>
    </source>
</reference>
<keyword evidence="3" id="KW-1185">Reference proteome</keyword>
<feature type="transmembrane region" description="Helical" evidence="1">
    <location>
        <begin position="64"/>
        <end position="89"/>
    </location>
</feature>
<sequence>MPKKIKFSEGELVWGDEQKKMIDKLCKLVRAYSKNQVTSKCLDESIKHHHTRIEQKFLETKNSLLKWFVSISIIQTFVIISMLLLWWTFF</sequence>
<evidence type="ECO:0000256" key="1">
    <source>
        <dbReference type="SAM" id="Phobius"/>
    </source>
</evidence>
<dbReference type="Proteomes" id="UP001327219">
    <property type="component" value="Chromosome"/>
</dbReference>
<name>A0ABZ0UJ18_9RICK</name>
<dbReference type="RefSeq" id="WP_323733018.1">
    <property type="nucleotide sequence ID" value="NZ_CP110820.1"/>
</dbReference>
<keyword evidence="1" id="KW-1133">Transmembrane helix</keyword>
<dbReference type="EMBL" id="CP110820">
    <property type="protein sequence ID" value="WPX96085.1"/>
    <property type="molecule type" value="Genomic_DNA"/>
</dbReference>
<organism evidence="2 3">
    <name type="scientific">Candidatus Bandiella euplotis</name>
    <dbReference type="NCBI Taxonomy" id="1664265"/>
    <lineage>
        <taxon>Bacteria</taxon>
        <taxon>Pseudomonadati</taxon>
        <taxon>Pseudomonadota</taxon>
        <taxon>Alphaproteobacteria</taxon>
        <taxon>Rickettsiales</taxon>
        <taxon>Candidatus Midichloriaceae</taxon>
        <taxon>Candidatus Bandiella</taxon>
    </lineage>
</organism>
<keyword evidence="1" id="KW-0812">Transmembrane</keyword>
<gene>
    <name evidence="2" type="ORF">Bandiella_00188</name>
</gene>
<evidence type="ECO:0000313" key="2">
    <source>
        <dbReference type="EMBL" id="WPX96085.1"/>
    </source>
</evidence>
<protein>
    <submittedName>
        <fullName evidence="2">Uncharacterized protein</fullName>
    </submittedName>
</protein>
<keyword evidence="1" id="KW-0472">Membrane</keyword>
<accession>A0ABZ0UJ18</accession>
<evidence type="ECO:0000313" key="3">
    <source>
        <dbReference type="Proteomes" id="UP001327219"/>
    </source>
</evidence>
<proteinExistence type="predicted"/>